<comment type="catalytic activity">
    <reaction evidence="1">
        <text>GDP-alpha-D-mannose + H2O = alpha-D-mannose 1-phosphate + GMP + 2 H(+)</text>
        <dbReference type="Rhea" id="RHEA:27978"/>
        <dbReference type="ChEBI" id="CHEBI:15377"/>
        <dbReference type="ChEBI" id="CHEBI:15378"/>
        <dbReference type="ChEBI" id="CHEBI:57527"/>
        <dbReference type="ChEBI" id="CHEBI:58115"/>
        <dbReference type="ChEBI" id="CHEBI:58409"/>
    </reaction>
</comment>
<keyword evidence="5 9" id="KW-0378">Hydrolase</keyword>
<evidence type="ECO:0000256" key="2">
    <source>
        <dbReference type="ARBA" id="ARBA00001946"/>
    </source>
</evidence>
<reference evidence="9 10" key="1">
    <citation type="submission" date="2019-02" db="EMBL/GenBank/DDBJ databases">
        <title>Deep-cultivation of Planctomycetes and their phenomic and genomic characterization uncovers novel biology.</title>
        <authorList>
            <person name="Wiegand S."/>
            <person name="Jogler M."/>
            <person name="Boedeker C."/>
            <person name="Pinto D."/>
            <person name="Vollmers J."/>
            <person name="Rivas-Marin E."/>
            <person name="Kohn T."/>
            <person name="Peeters S.H."/>
            <person name="Heuer A."/>
            <person name="Rast P."/>
            <person name="Oberbeckmann S."/>
            <person name="Bunk B."/>
            <person name="Jeske O."/>
            <person name="Meyerdierks A."/>
            <person name="Storesund J.E."/>
            <person name="Kallscheuer N."/>
            <person name="Luecker S."/>
            <person name="Lage O.M."/>
            <person name="Pohl T."/>
            <person name="Merkel B.J."/>
            <person name="Hornburger P."/>
            <person name="Mueller R.-W."/>
            <person name="Bruemmer F."/>
            <person name="Labrenz M."/>
            <person name="Spormann A.M."/>
            <person name="Op den Camp H."/>
            <person name="Overmann J."/>
            <person name="Amann R."/>
            <person name="Jetten M.S.M."/>
            <person name="Mascher T."/>
            <person name="Medema M.H."/>
            <person name="Devos D.P."/>
            <person name="Kaster A.-K."/>
            <person name="Ovreas L."/>
            <person name="Rohde M."/>
            <person name="Galperin M.Y."/>
            <person name="Jogler C."/>
        </authorList>
    </citation>
    <scope>NUCLEOTIDE SEQUENCE [LARGE SCALE GENOMIC DNA]</scope>
    <source>
        <strain evidence="9 10">HG15A2</strain>
    </source>
</reference>
<dbReference type="Gene3D" id="3.90.79.10">
    <property type="entry name" value="Nucleoside Triphosphate Pyrophosphohydrolase"/>
    <property type="match status" value="1"/>
</dbReference>
<comment type="cofactor">
    <cofactor evidence="2">
        <name>Mg(2+)</name>
        <dbReference type="ChEBI" id="CHEBI:18420"/>
    </cofactor>
</comment>
<dbReference type="Pfam" id="PF00293">
    <property type="entry name" value="NUDIX"/>
    <property type="match status" value="1"/>
</dbReference>
<protein>
    <recommendedName>
        <fullName evidence="4">GDP-mannose pyrophosphatase</fullName>
    </recommendedName>
    <alternativeName>
        <fullName evidence="6">GDP-mannose hydrolase</fullName>
    </alternativeName>
    <alternativeName>
        <fullName evidence="7">GDPMK</fullName>
    </alternativeName>
</protein>
<dbReference type="OrthoDB" id="9794310at2"/>
<sequence>MDEKSELTTVYEGRHLSMVRRGHWEFATRNTKKPAVGIVAITDQMNVVLVEQFRPPVGRKVVELPAGLAGDIPGSENEALVEAAKRELLEESGYTASEWTDLGSGYSSPGLTDESIVLFLARGLEKTGPGGGDESEDIIVHEVPWTGVVAWLQRREAKADLKLLAGLYAASHALDSTKGAN</sequence>
<dbReference type="GO" id="GO:0019693">
    <property type="term" value="P:ribose phosphate metabolic process"/>
    <property type="evidence" value="ECO:0007669"/>
    <property type="project" value="TreeGrafter"/>
</dbReference>
<dbReference type="GO" id="GO:0005829">
    <property type="term" value="C:cytosol"/>
    <property type="evidence" value="ECO:0007669"/>
    <property type="project" value="TreeGrafter"/>
</dbReference>
<dbReference type="KEGG" id="amob:HG15A2_25170"/>
<evidence type="ECO:0000256" key="4">
    <source>
        <dbReference type="ARBA" id="ARBA00016377"/>
    </source>
</evidence>
<dbReference type="GO" id="GO:0016787">
    <property type="term" value="F:hydrolase activity"/>
    <property type="evidence" value="ECO:0007669"/>
    <property type="project" value="UniProtKB-KW"/>
</dbReference>
<evidence type="ECO:0000256" key="6">
    <source>
        <dbReference type="ARBA" id="ARBA00032162"/>
    </source>
</evidence>
<evidence type="ECO:0000313" key="10">
    <source>
        <dbReference type="Proteomes" id="UP000319852"/>
    </source>
</evidence>
<feature type="domain" description="Nudix hydrolase" evidence="8">
    <location>
        <begin position="31"/>
        <end position="165"/>
    </location>
</feature>
<evidence type="ECO:0000256" key="1">
    <source>
        <dbReference type="ARBA" id="ARBA00000847"/>
    </source>
</evidence>
<evidence type="ECO:0000256" key="5">
    <source>
        <dbReference type="ARBA" id="ARBA00022801"/>
    </source>
</evidence>
<evidence type="ECO:0000259" key="8">
    <source>
        <dbReference type="PROSITE" id="PS51462"/>
    </source>
</evidence>
<dbReference type="SUPFAM" id="SSF55811">
    <property type="entry name" value="Nudix"/>
    <property type="match status" value="1"/>
</dbReference>
<comment type="similarity">
    <text evidence="3">Belongs to the Nudix hydrolase family. NudK subfamily.</text>
</comment>
<dbReference type="AlphaFoldDB" id="A0A517MWH0"/>
<dbReference type="InterPro" id="IPR015797">
    <property type="entry name" value="NUDIX_hydrolase-like_dom_sf"/>
</dbReference>
<gene>
    <name evidence="9" type="primary">nudF_2</name>
    <name evidence="9" type="ORF">HG15A2_25170</name>
</gene>
<proteinExistence type="inferred from homology"/>
<dbReference type="InterPro" id="IPR000086">
    <property type="entry name" value="NUDIX_hydrolase_dom"/>
</dbReference>
<name>A0A517MWH0_9BACT</name>
<dbReference type="Proteomes" id="UP000319852">
    <property type="component" value="Chromosome"/>
</dbReference>
<evidence type="ECO:0000256" key="3">
    <source>
        <dbReference type="ARBA" id="ARBA00007275"/>
    </source>
</evidence>
<dbReference type="PROSITE" id="PS51462">
    <property type="entry name" value="NUDIX"/>
    <property type="match status" value="1"/>
</dbReference>
<organism evidence="9 10">
    <name type="scientific">Adhaeretor mobilis</name>
    <dbReference type="NCBI Taxonomy" id="1930276"/>
    <lineage>
        <taxon>Bacteria</taxon>
        <taxon>Pseudomonadati</taxon>
        <taxon>Planctomycetota</taxon>
        <taxon>Planctomycetia</taxon>
        <taxon>Pirellulales</taxon>
        <taxon>Lacipirellulaceae</taxon>
        <taxon>Adhaeretor</taxon>
    </lineage>
</organism>
<evidence type="ECO:0000256" key="7">
    <source>
        <dbReference type="ARBA" id="ARBA00032272"/>
    </source>
</evidence>
<keyword evidence="10" id="KW-1185">Reference proteome</keyword>
<dbReference type="CDD" id="cd03424">
    <property type="entry name" value="NUDIX_ADPRase_Nudt5_UGPPase_Nudt14"/>
    <property type="match status" value="1"/>
</dbReference>
<dbReference type="PANTHER" id="PTHR11839:SF18">
    <property type="entry name" value="NUDIX HYDROLASE DOMAIN-CONTAINING PROTEIN"/>
    <property type="match status" value="1"/>
</dbReference>
<evidence type="ECO:0000313" key="9">
    <source>
        <dbReference type="EMBL" id="QDS99225.1"/>
    </source>
</evidence>
<dbReference type="RefSeq" id="WP_145060480.1">
    <property type="nucleotide sequence ID" value="NZ_CP036263.1"/>
</dbReference>
<dbReference type="PANTHER" id="PTHR11839">
    <property type="entry name" value="UDP/ADP-SUGAR PYROPHOSPHATASE"/>
    <property type="match status" value="1"/>
</dbReference>
<accession>A0A517MWH0</accession>
<dbReference type="EMBL" id="CP036263">
    <property type="protein sequence ID" value="QDS99225.1"/>
    <property type="molecule type" value="Genomic_DNA"/>
</dbReference>
<dbReference type="GO" id="GO:0006753">
    <property type="term" value="P:nucleoside phosphate metabolic process"/>
    <property type="evidence" value="ECO:0007669"/>
    <property type="project" value="TreeGrafter"/>
</dbReference>